<dbReference type="NCBIfam" id="TIGR00407">
    <property type="entry name" value="proA"/>
    <property type="match status" value="1"/>
</dbReference>
<dbReference type="InterPro" id="IPR016161">
    <property type="entry name" value="Ald_DH/histidinol_DH"/>
</dbReference>
<evidence type="ECO:0000259" key="19">
    <source>
        <dbReference type="Pfam" id="PF00171"/>
    </source>
</evidence>
<dbReference type="SUPFAM" id="SSF53720">
    <property type="entry name" value="ALDH-like"/>
    <property type="match status" value="1"/>
</dbReference>
<dbReference type="GO" id="GO:0004350">
    <property type="term" value="F:glutamate-5-semialdehyde dehydrogenase activity"/>
    <property type="evidence" value="ECO:0000318"/>
    <property type="project" value="GO_Central"/>
</dbReference>
<dbReference type="eggNOG" id="KOG1154">
    <property type="taxonomic scope" value="Eukaryota"/>
</dbReference>
<evidence type="ECO:0000256" key="13">
    <source>
        <dbReference type="ARBA" id="ARBA00023002"/>
    </source>
</evidence>
<dbReference type="RefSeq" id="XP_001742818.1">
    <property type="nucleotide sequence ID" value="XM_001742766.1"/>
</dbReference>
<keyword evidence="8 17" id="KW-0808">Transferase</keyword>
<dbReference type="PANTHER" id="PTHR11063:SF8">
    <property type="entry name" value="DELTA-1-PYRROLINE-5-CARBOXYLATE SYNTHASE"/>
    <property type="match status" value="1"/>
</dbReference>
<dbReference type="Gene3D" id="3.40.1160.10">
    <property type="entry name" value="Acetylglutamate kinase-like"/>
    <property type="match status" value="1"/>
</dbReference>
<keyword evidence="11 17" id="KW-0067">ATP-binding</keyword>
<comment type="similarity">
    <text evidence="3 17">In the C-terminal section; belongs to the gamma-glutamyl phosphate reductase family.</text>
</comment>
<dbReference type="NCBIfam" id="TIGR01092">
    <property type="entry name" value="P5CS"/>
    <property type="match status" value="1"/>
</dbReference>
<dbReference type="InterPro" id="IPR000965">
    <property type="entry name" value="GPR_dom"/>
</dbReference>
<dbReference type="PIRSF" id="PIRSF036429">
    <property type="entry name" value="P5C_syn"/>
    <property type="match status" value="1"/>
</dbReference>
<dbReference type="InterPro" id="IPR036393">
    <property type="entry name" value="AceGlu_kinase-like_sf"/>
</dbReference>
<keyword evidence="12 17" id="KW-0521">NADP</keyword>
<evidence type="ECO:0000256" key="18">
    <source>
        <dbReference type="SAM" id="Coils"/>
    </source>
</evidence>
<dbReference type="InterPro" id="IPR019797">
    <property type="entry name" value="Glutamate_5-kinase_CS"/>
</dbReference>
<dbReference type="InterPro" id="IPR016163">
    <property type="entry name" value="Ald_DH_C"/>
</dbReference>
<dbReference type="NCBIfam" id="NF001221">
    <property type="entry name" value="PRK00197.1"/>
    <property type="match status" value="1"/>
</dbReference>
<comment type="catalytic activity">
    <reaction evidence="15 17">
        <text>L-glutamate 5-semialdehyde + phosphate + NADP(+) = L-glutamyl 5-phosphate + NADPH + H(+)</text>
        <dbReference type="Rhea" id="RHEA:19541"/>
        <dbReference type="ChEBI" id="CHEBI:15378"/>
        <dbReference type="ChEBI" id="CHEBI:43474"/>
        <dbReference type="ChEBI" id="CHEBI:57783"/>
        <dbReference type="ChEBI" id="CHEBI:58066"/>
        <dbReference type="ChEBI" id="CHEBI:58274"/>
        <dbReference type="ChEBI" id="CHEBI:58349"/>
        <dbReference type="EC" id="1.2.1.41"/>
    </reaction>
</comment>
<dbReference type="HAMAP" id="MF_00456">
    <property type="entry name" value="ProB"/>
    <property type="match status" value="1"/>
</dbReference>
<keyword evidence="13 17" id="KW-0560">Oxidoreductase</keyword>
<evidence type="ECO:0000256" key="16">
    <source>
        <dbReference type="ARBA" id="ARBA00049141"/>
    </source>
</evidence>
<dbReference type="OMA" id="PPMFIVD"/>
<evidence type="ECO:0000256" key="17">
    <source>
        <dbReference type="PIRNR" id="PIRNR036429"/>
    </source>
</evidence>
<dbReference type="NCBIfam" id="TIGR01027">
    <property type="entry name" value="proB"/>
    <property type="match status" value="1"/>
</dbReference>
<dbReference type="FunFam" id="3.40.309.10:FF:000015">
    <property type="entry name" value="Delta-1-pyrroline-5-carboxylate synthase"/>
    <property type="match status" value="1"/>
</dbReference>
<dbReference type="Pfam" id="PF00696">
    <property type="entry name" value="AA_kinase"/>
    <property type="match status" value="1"/>
</dbReference>
<evidence type="ECO:0000256" key="1">
    <source>
        <dbReference type="ARBA" id="ARBA00004985"/>
    </source>
</evidence>
<evidence type="ECO:0000256" key="2">
    <source>
        <dbReference type="ARBA" id="ARBA00005185"/>
    </source>
</evidence>
<dbReference type="EC" id="2.7.2.11" evidence="17"/>
<dbReference type="Gene3D" id="3.40.605.10">
    <property type="entry name" value="Aldehyde Dehydrogenase, Chain A, domain 1"/>
    <property type="match status" value="1"/>
</dbReference>
<dbReference type="SUPFAM" id="SSF53633">
    <property type="entry name" value="Carbamate kinase-like"/>
    <property type="match status" value="1"/>
</dbReference>
<dbReference type="PROSITE" id="PS01223">
    <property type="entry name" value="PROA"/>
    <property type="match status" value="1"/>
</dbReference>
<feature type="domain" description="Aldehyde dehydrogenase" evidence="19">
    <location>
        <begin position="321"/>
        <end position="593"/>
    </location>
</feature>
<protein>
    <recommendedName>
        <fullName evidence="17">Delta-1-pyrroline-5-carboxylate synthase</fullName>
    </recommendedName>
    <domain>
        <recommendedName>
            <fullName evidence="17">Glutamate 5-kinase</fullName>
            <shortName evidence="17">GK</shortName>
            <ecNumber evidence="17">2.7.2.11</ecNumber>
        </recommendedName>
        <alternativeName>
            <fullName evidence="17">Gamma-glutamyl kinase</fullName>
        </alternativeName>
    </domain>
    <domain>
        <recommendedName>
            <fullName evidence="17">Gamma-glutamyl phosphate reductase</fullName>
            <shortName evidence="17">GPR</shortName>
            <ecNumber evidence="17">1.2.1.41</ecNumber>
        </recommendedName>
        <alternativeName>
            <fullName evidence="17">Glutamate-5-semialdehyde dehydrogenase</fullName>
        </alternativeName>
        <alternativeName>
            <fullName evidence="17">Glutamyl-gamma-semialdehyde dehydrogenase</fullName>
        </alternativeName>
    </domain>
</protein>
<keyword evidence="7 17" id="KW-0641">Proline biosynthesis</keyword>
<dbReference type="Proteomes" id="UP000001357">
    <property type="component" value="Unassembled WGS sequence"/>
</dbReference>
<dbReference type="GO" id="GO:0005739">
    <property type="term" value="C:mitochondrion"/>
    <property type="evidence" value="ECO:0000318"/>
    <property type="project" value="GO_Central"/>
</dbReference>
<dbReference type="InterPro" id="IPR001057">
    <property type="entry name" value="Glu/AcGlu_kinase"/>
</dbReference>
<dbReference type="InterPro" id="IPR015590">
    <property type="entry name" value="Aldehyde_DH_dom"/>
</dbReference>
<evidence type="ECO:0000256" key="10">
    <source>
        <dbReference type="ARBA" id="ARBA00022777"/>
    </source>
</evidence>
<name>A9UQJ5_MONBE</name>
<dbReference type="HAMAP" id="MF_00412">
    <property type="entry name" value="ProA"/>
    <property type="match status" value="1"/>
</dbReference>
<dbReference type="PANTHER" id="PTHR11063">
    <property type="entry name" value="GLUTAMATE SEMIALDEHYDE DEHYDROGENASE"/>
    <property type="match status" value="1"/>
</dbReference>
<evidence type="ECO:0000313" key="22">
    <source>
        <dbReference type="Proteomes" id="UP000001357"/>
    </source>
</evidence>
<evidence type="ECO:0000256" key="9">
    <source>
        <dbReference type="ARBA" id="ARBA00022741"/>
    </source>
</evidence>
<dbReference type="EC" id="1.2.1.41" evidence="17"/>
<proteinExistence type="inferred from homology"/>
<organism evidence="21 22">
    <name type="scientific">Monosiga brevicollis</name>
    <name type="common">Choanoflagellate</name>
    <dbReference type="NCBI Taxonomy" id="81824"/>
    <lineage>
        <taxon>Eukaryota</taxon>
        <taxon>Choanoflagellata</taxon>
        <taxon>Craspedida</taxon>
        <taxon>Salpingoecidae</taxon>
        <taxon>Monosiga</taxon>
    </lineage>
</organism>
<feature type="domain" description="Aspartate/glutamate/uridylate kinase" evidence="20">
    <location>
        <begin position="46"/>
        <end position="296"/>
    </location>
</feature>
<dbReference type="AlphaFoldDB" id="A9UQJ5"/>
<keyword evidence="9 17" id="KW-0547">Nucleotide-binding</keyword>
<dbReference type="InterPro" id="IPR016162">
    <property type="entry name" value="Ald_DH_N"/>
</dbReference>
<dbReference type="EMBL" id="CH991543">
    <property type="protein sequence ID" value="EDQ93056.1"/>
    <property type="molecule type" value="Genomic_DNA"/>
</dbReference>
<dbReference type="InParanoid" id="A9UQJ5"/>
<comment type="pathway">
    <text evidence="1 17">Amino-acid biosynthesis; L-proline biosynthesis; L-glutamate 5-semialdehyde from L-glutamate: step 2/2.</text>
</comment>
<keyword evidence="10 17" id="KW-0418">Kinase</keyword>
<evidence type="ECO:0000256" key="5">
    <source>
        <dbReference type="ARBA" id="ARBA00022490"/>
    </source>
</evidence>
<dbReference type="STRING" id="81824.A9UQJ5"/>
<evidence type="ECO:0000313" key="21">
    <source>
        <dbReference type="EMBL" id="EDQ93056.1"/>
    </source>
</evidence>
<evidence type="ECO:0000256" key="11">
    <source>
        <dbReference type="ARBA" id="ARBA00022840"/>
    </source>
</evidence>
<keyword evidence="6 17" id="KW-0028">Amino-acid biosynthesis</keyword>
<evidence type="ECO:0000256" key="4">
    <source>
        <dbReference type="ARBA" id="ARBA00009302"/>
    </source>
</evidence>
<dbReference type="InterPro" id="IPR001048">
    <property type="entry name" value="Asp/Glu/Uridylate_kinase"/>
</dbReference>
<dbReference type="PRINTS" id="PR00474">
    <property type="entry name" value="GLU5KINASE"/>
</dbReference>
<dbReference type="eggNOG" id="KOG4165">
    <property type="taxonomic scope" value="Eukaryota"/>
</dbReference>
<dbReference type="FunCoup" id="A9UQJ5">
    <property type="interactions" value="661"/>
</dbReference>
<keyword evidence="22" id="KW-1185">Reference proteome</keyword>
<gene>
    <name evidence="21" type="ORF">MONBRDRAFT_19302</name>
</gene>
<dbReference type="InterPro" id="IPR020593">
    <property type="entry name" value="G-glutamylP_reductase_CS"/>
</dbReference>
<dbReference type="PROSITE" id="PS00902">
    <property type="entry name" value="GLUTAMATE_5_KINASE"/>
    <property type="match status" value="1"/>
</dbReference>
<evidence type="ECO:0000256" key="6">
    <source>
        <dbReference type="ARBA" id="ARBA00022605"/>
    </source>
</evidence>
<feature type="coiled-coil region" evidence="18">
    <location>
        <begin position="352"/>
        <end position="380"/>
    </location>
</feature>
<dbReference type="GO" id="GO:0055129">
    <property type="term" value="P:L-proline biosynthetic process"/>
    <property type="evidence" value="ECO:0007669"/>
    <property type="project" value="UniProtKB-UniPathway"/>
</dbReference>
<dbReference type="GO" id="GO:0005524">
    <property type="term" value="F:ATP binding"/>
    <property type="evidence" value="ECO:0007669"/>
    <property type="project" value="UniProtKB-UniRule"/>
</dbReference>
<evidence type="ECO:0000259" key="20">
    <source>
        <dbReference type="Pfam" id="PF00696"/>
    </source>
</evidence>
<comment type="pathway">
    <text evidence="2 17">Amino-acid biosynthesis; L-proline biosynthesis; L-glutamate 5-semialdehyde from L-glutamate: step 1/2.</text>
</comment>
<dbReference type="GeneID" id="5887318"/>
<keyword evidence="14" id="KW-0511">Multifunctional enzyme</keyword>
<evidence type="ECO:0000256" key="8">
    <source>
        <dbReference type="ARBA" id="ARBA00022679"/>
    </source>
</evidence>
<evidence type="ECO:0000256" key="3">
    <source>
        <dbReference type="ARBA" id="ARBA00006300"/>
    </source>
</evidence>
<evidence type="ECO:0000256" key="12">
    <source>
        <dbReference type="ARBA" id="ARBA00022857"/>
    </source>
</evidence>
<evidence type="ECO:0000256" key="7">
    <source>
        <dbReference type="ARBA" id="ARBA00022650"/>
    </source>
</evidence>
<comment type="similarity">
    <text evidence="4 17">In the N-terminal section; belongs to the glutamate 5-kinase family.</text>
</comment>
<dbReference type="Gene3D" id="3.40.309.10">
    <property type="entry name" value="Aldehyde Dehydrogenase, Chain A, domain 2"/>
    <property type="match status" value="1"/>
</dbReference>
<reference evidence="21 22" key="1">
    <citation type="journal article" date="2008" name="Nature">
        <title>The genome of the choanoflagellate Monosiga brevicollis and the origin of metazoans.</title>
        <authorList>
            <consortium name="JGI Sequencing"/>
            <person name="King N."/>
            <person name="Westbrook M.J."/>
            <person name="Young S.L."/>
            <person name="Kuo A."/>
            <person name="Abedin M."/>
            <person name="Chapman J."/>
            <person name="Fairclough S."/>
            <person name="Hellsten U."/>
            <person name="Isogai Y."/>
            <person name="Letunic I."/>
            <person name="Marr M."/>
            <person name="Pincus D."/>
            <person name="Putnam N."/>
            <person name="Rokas A."/>
            <person name="Wright K.J."/>
            <person name="Zuzow R."/>
            <person name="Dirks W."/>
            <person name="Good M."/>
            <person name="Goodstein D."/>
            <person name="Lemons D."/>
            <person name="Li W."/>
            <person name="Lyons J.B."/>
            <person name="Morris A."/>
            <person name="Nichols S."/>
            <person name="Richter D.J."/>
            <person name="Salamov A."/>
            <person name="Bork P."/>
            <person name="Lim W.A."/>
            <person name="Manning G."/>
            <person name="Miller W.T."/>
            <person name="McGinnis W."/>
            <person name="Shapiro H."/>
            <person name="Tjian R."/>
            <person name="Grigoriev I.V."/>
            <person name="Rokhsar D."/>
        </authorList>
    </citation>
    <scope>NUCLEOTIDE SEQUENCE [LARGE SCALE GENOMIC DNA]</scope>
    <source>
        <strain evidence="22">MX1 / ATCC 50154</strain>
    </source>
</reference>
<dbReference type="UniPathway" id="UPA00098">
    <property type="reaction ID" value="UER00359"/>
</dbReference>
<dbReference type="InterPro" id="IPR005766">
    <property type="entry name" value="P5_carboxy_syn"/>
</dbReference>
<evidence type="ECO:0000256" key="14">
    <source>
        <dbReference type="ARBA" id="ARBA00023268"/>
    </source>
</evidence>
<dbReference type="Pfam" id="PF00171">
    <property type="entry name" value="Aldedh"/>
    <property type="match status" value="1"/>
</dbReference>
<dbReference type="InterPro" id="IPR005715">
    <property type="entry name" value="Glu_5kinase/COase_Synthase"/>
</dbReference>
<dbReference type="FunFam" id="3.40.1160.10:FF:000006">
    <property type="entry name" value="Glutamate 5-kinase"/>
    <property type="match status" value="1"/>
</dbReference>
<sequence length="754" mass="81351">MLLKALSSAFTAAPRRSVLASPSVLAIRNLHRVKHRSEIADPRKCNRVVIKLGSAVITRTDEYGLALGRLASIIEEVAELQRQGREVILVTSGAVAFGRQLLAQQDALSRSIRQTLKKGTFGSGIDPRACSAAGQGGLVSLYQAMFSQYGITCAQVLVTKNDFRDRRTLTHLNETMNALLNIDVVPIINENDAVSPPAEDGADLDGVISVVDNDSLASNIANQMEADLMLLLSDVEGIYNGPPKKAGSRLLERFAPNELDDISFGAGSKVGRGGMKAKVGAACWAWHKGVGVVIANGMRPHVISEILQGKRVGTFFTDAISKSTDIETVAKSVRQGGRDLSVLPAQSRREIIERLADLLVEREKDIMAANRRDVEEARENNTSTALLNRLSLTPAKLQSLAAGLRQIAGDADHHLGRVVKRTQLADDLLLQQETVPIGVLMVIFESRPDCLPQVASLAIASGNGLLLKGGKEASRSNRVLYSLVREALSLHANPDTVSLVESRDDVSALLELDGYIDLIIPRGSNDLVRSITEQANGVPVMGHADGVCHVYLDAEADPEKALRVIIDAKTDYPAACNAMETLLVHKDLVESPTFKSIVTDLRNAGVKINMGPRLFDAIGISGKPQTDFHIEYGEPECTIEIVDDVDAAIKHIHANGSSHTEVILTENQDTAKRFLSSIDSACVFHNASSRFADGYRFGLGAEVGISTSRIHARGPVGVEGLLTTKWKLYGDGQTAKDFSSGEKTFLHQSLPLQE</sequence>
<keyword evidence="18" id="KW-0175">Coiled coil</keyword>
<accession>A9UQJ5</accession>
<comment type="catalytic activity">
    <reaction evidence="16 17">
        <text>L-glutamate + ATP = L-glutamyl 5-phosphate + ADP</text>
        <dbReference type="Rhea" id="RHEA:14877"/>
        <dbReference type="ChEBI" id="CHEBI:29985"/>
        <dbReference type="ChEBI" id="CHEBI:30616"/>
        <dbReference type="ChEBI" id="CHEBI:58274"/>
        <dbReference type="ChEBI" id="CHEBI:456216"/>
        <dbReference type="EC" id="2.7.2.11"/>
    </reaction>
</comment>
<dbReference type="CDD" id="cd07079">
    <property type="entry name" value="ALDH_F18-19_ProA-GPR"/>
    <property type="match status" value="1"/>
</dbReference>
<dbReference type="KEGG" id="mbr:MONBRDRAFT_19302"/>
<keyword evidence="5" id="KW-0963">Cytoplasm</keyword>
<dbReference type="GO" id="GO:0004349">
    <property type="term" value="F:glutamate 5-kinase activity"/>
    <property type="evidence" value="ECO:0007669"/>
    <property type="project" value="UniProtKB-UniRule"/>
</dbReference>
<evidence type="ECO:0000256" key="15">
    <source>
        <dbReference type="ARBA" id="ARBA00049024"/>
    </source>
</evidence>